<dbReference type="InterPro" id="IPR033744">
    <property type="entry name" value="RRM_RBM8"/>
</dbReference>
<evidence type="ECO:0000256" key="10">
    <source>
        <dbReference type="ARBA" id="ARBA00077711"/>
    </source>
</evidence>
<name>A0A7S0D0E4_9EUKA</name>
<dbReference type="InterPro" id="IPR035979">
    <property type="entry name" value="RBD_domain_sf"/>
</dbReference>
<evidence type="ECO:0000256" key="5">
    <source>
        <dbReference type="ARBA" id="ARBA00022664"/>
    </source>
</evidence>
<dbReference type="PROSITE" id="PS50102">
    <property type="entry name" value="RRM"/>
    <property type="match status" value="1"/>
</dbReference>
<dbReference type="GO" id="GO:0005634">
    <property type="term" value="C:nucleus"/>
    <property type="evidence" value="ECO:0007669"/>
    <property type="project" value="UniProtKB-SubCell"/>
</dbReference>
<feature type="domain" description="RRM" evidence="13">
    <location>
        <begin position="85"/>
        <end position="163"/>
    </location>
</feature>
<evidence type="ECO:0000313" key="14">
    <source>
        <dbReference type="EMBL" id="CAD8439206.1"/>
    </source>
</evidence>
<dbReference type="InterPro" id="IPR012677">
    <property type="entry name" value="Nucleotide-bd_a/b_plait_sf"/>
</dbReference>
<keyword evidence="6" id="KW-0810">Translation regulation</keyword>
<dbReference type="GO" id="GO:0008380">
    <property type="term" value="P:RNA splicing"/>
    <property type="evidence" value="ECO:0007669"/>
    <property type="project" value="UniProtKB-KW"/>
</dbReference>
<dbReference type="Gene3D" id="3.30.70.330">
    <property type="match status" value="1"/>
</dbReference>
<organism evidence="14">
    <name type="scientific">Amorphochlora amoebiformis</name>
    <dbReference type="NCBI Taxonomy" id="1561963"/>
    <lineage>
        <taxon>Eukaryota</taxon>
        <taxon>Sar</taxon>
        <taxon>Rhizaria</taxon>
        <taxon>Cercozoa</taxon>
        <taxon>Chlorarachniophyceae</taxon>
        <taxon>Amorphochlora</taxon>
    </lineage>
</organism>
<dbReference type="InterPro" id="IPR000504">
    <property type="entry name" value="RRM_dom"/>
</dbReference>
<accession>A0A7S0D0E4</accession>
<dbReference type="GO" id="GO:0005737">
    <property type="term" value="C:cytoplasm"/>
    <property type="evidence" value="ECO:0007669"/>
    <property type="project" value="UniProtKB-SubCell"/>
</dbReference>
<dbReference type="AlphaFoldDB" id="A0A7S0D0E4"/>
<keyword evidence="4" id="KW-0963">Cytoplasm</keyword>
<dbReference type="Pfam" id="PF00076">
    <property type="entry name" value="RRM_1"/>
    <property type="match status" value="1"/>
</dbReference>
<dbReference type="SUPFAM" id="SSF54928">
    <property type="entry name" value="RNA-binding domain, RBD"/>
    <property type="match status" value="1"/>
</dbReference>
<evidence type="ECO:0000256" key="8">
    <source>
        <dbReference type="ARBA" id="ARBA00023187"/>
    </source>
</evidence>
<evidence type="ECO:0000256" key="12">
    <source>
        <dbReference type="SAM" id="MobiDB-lite"/>
    </source>
</evidence>
<keyword evidence="5" id="KW-0507">mRNA processing</keyword>
<protein>
    <recommendedName>
        <fullName evidence="10">RNA-binding protein 8A</fullName>
    </recommendedName>
</protein>
<dbReference type="GO" id="GO:0003729">
    <property type="term" value="F:mRNA binding"/>
    <property type="evidence" value="ECO:0007669"/>
    <property type="project" value="InterPro"/>
</dbReference>
<reference evidence="14" key="1">
    <citation type="submission" date="2021-01" db="EMBL/GenBank/DDBJ databases">
        <authorList>
            <person name="Corre E."/>
            <person name="Pelletier E."/>
            <person name="Niang G."/>
            <person name="Scheremetjew M."/>
            <person name="Finn R."/>
            <person name="Kale V."/>
            <person name="Holt S."/>
            <person name="Cochrane G."/>
            <person name="Meng A."/>
            <person name="Brown T."/>
            <person name="Cohen L."/>
        </authorList>
    </citation>
    <scope>NUCLEOTIDE SEQUENCE</scope>
    <source>
        <strain evidence="14">CCMP2058</strain>
    </source>
</reference>
<dbReference type="PANTHER" id="PTHR45894">
    <property type="entry name" value="RNA-BINDING PROTEIN 8A"/>
    <property type="match status" value="1"/>
</dbReference>
<evidence type="ECO:0000256" key="7">
    <source>
        <dbReference type="ARBA" id="ARBA00022884"/>
    </source>
</evidence>
<feature type="region of interest" description="Disordered" evidence="12">
    <location>
        <begin position="1"/>
        <end position="78"/>
    </location>
</feature>
<comment type="subcellular location">
    <subcellularLocation>
        <location evidence="2">Cytoplasm</location>
    </subcellularLocation>
    <subcellularLocation>
        <location evidence="1">Nucleus</location>
    </subcellularLocation>
</comment>
<keyword evidence="3" id="KW-0813">Transport</keyword>
<sequence length="168" mass="19043">MSSVIVTNRADEDVDFEDEVTDNTDVTDETDLTEVDKKSKRKKIKGRGFRESGAVDSRYDGRSGKFDSYQDGKQAGPNQKSVEGWIVFATGIHEEAQEDDVYDLFAEYGEVKQLQLNLDRRTGYVKGYALIEYEKYSEAEDAVKALNGTELLERKISVSFAFKKRGKK</sequence>
<evidence type="ECO:0000256" key="4">
    <source>
        <dbReference type="ARBA" id="ARBA00022490"/>
    </source>
</evidence>
<dbReference type="PRINTS" id="PR01738">
    <property type="entry name" value="RNABINDINGM8"/>
</dbReference>
<feature type="compositionally biased region" description="Acidic residues" evidence="12">
    <location>
        <begin position="12"/>
        <end position="33"/>
    </location>
</feature>
<evidence type="ECO:0000256" key="1">
    <source>
        <dbReference type="ARBA" id="ARBA00004123"/>
    </source>
</evidence>
<dbReference type="FunFam" id="3.30.70.330:FF:000525">
    <property type="entry name" value="RNA-binding protein 8A"/>
    <property type="match status" value="1"/>
</dbReference>
<keyword evidence="9" id="KW-0539">Nucleus</keyword>
<keyword evidence="7 11" id="KW-0694">RNA-binding</keyword>
<evidence type="ECO:0000256" key="11">
    <source>
        <dbReference type="PROSITE-ProRule" id="PRU00176"/>
    </source>
</evidence>
<evidence type="ECO:0000256" key="3">
    <source>
        <dbReference type="ARBA" id="ARBA00022448"/>
    </source>
</evidence>
<feature type="compositionally biased region" description="Basic and acidic residues" evidence="12">
    <location>
        <begin position="57"/>
        <end position="70"/>
    </location>
</feature>
<evidence type="ECO:0000256" key="6">
    <source>
        <dbReference type="ARBA" id="ARBA00022845"/>
    </source>
</evidence>
<dbReference type="GO" id="GO:0006417">
    <property type="term" value="P:regulation of translation"/>
    <property type="evidence" value="ECO:0007669"/>
    <property type="project" value="UniProtKB-KW"/>
</dbReference>
<evidence type="ECO:0000256" key="9">
    <source>
        <dbReference type="ARBA" id="ARBA00023242"/>
    </source>
</evidence>
<dbReference type="EMBL" id="HBEM01007530">
    <property type="protein sequence ID" value="CAD8439206.1"/>
    <property type="molecule type" value="Transcribed_RNA"/>
</dbReference>
<dbReference type="InterPro" id="IPR008111">
    <property type="entry name" value="RNA-bd_8"/>
</dbReference>
<keyword evidence="8" id="KW-0508">mRNA splicing</keyword>
<feature type="compositionally biased region" description="Basic residues" evidence="12">
    <location>
        <begin position="38"/>
        <end position="47"/>
    </location>
</feature>
<proteinExistence type="predicted"/>
<dbReference type="SMART" id="SM00360">
    <property type="entry name" value="RRM"/>
    <property type="match status" value="1"/>
</dbReference>
<dbReference type="GO" id="GO:0006397">
    <property type="term" value="P:mRNA processing"/>
    <property type="evidence" value="ECO:0007669"/>
    <property type="project" value="UniProtKB-KW"/>
</dbReference>
<evidence type="ECO:0000259" key="13">
    <source>
        <dbReference type="PROSITE" id="PS50102"/>
    </source>
</evidence>
<evidence type="ECO:0000256" key="2">
    <source>
        <dbReference type="ARBA" id="ARBA00004496"/>
    </source>
</evidence>
<dbReference type="CDD" id="cd12324">
    <property type="entry name" value="RRM_RBM8"/>
    <property type="match status" value="1"/>
</dbReference>
<gene>
    <name evidence="14" type="ORF">LAMO00422_LOCUS5274</name>
</gene>